<gene>
    <name evidence="1" type="ORF">LCGC14_1472230</name>
</gene>
<sequence>LFSDLTSLENREQTWTDSVVFHDKLYFGLCIIMVDTSDSDTYSNGTVMWAPDATYRYPLLIECDPDTMDVSEVGLATHMGSAVGNMDFNVHAMAKHDNKLWIDSSQDGVAVLFSGSTNNGSGVAVRDFESSGSTVFAATGHTAELLYSEDYGVTWNVKVDLTYMDVSPSLPTLLYCCKEFDYGDATGSYLFVGSDDPSAVYKARAPHTSGSWSITSLPDANMVVIDLVTFGGALYAAATHNSTSFQSIYETTDGTTWTLVDNSDKGGWAFEQFDSYLYATGYAEDTVIRSSDGTTWTNAVDGLGTAGTSVGYCLETHNGYLYSTNASYHLVRTSNGTTWDTRYTGFGELIKSILSYNNTLYVGLNNGELWSSTDDGQTFVLFQIPSAYTIHTLSGHSTYALCGTGDSPIGGIFKWGNSEAAQHYMTTYDGTNFVNNTSPASAGDTILEMHSYGDQLYVIMVNSTGGYTVRRYNGTSWSTHASFSYAINTMYEHNGFLIIALANGEVFYLNTESDTWQQYLDIPDLSFSTNGVTAFASYTMSPTKVYSFVDNAWYSSEFISSEIRHYAVQGATISGSTTQYASIPGYRKQLDFMLNAAMYGGTHQGIISATNAFTLVNPDIRESHTTPQWKLKSITGPITQLSPNVWQFSSSLSWRDNLWQGSHATLISGSSISDKIAAGYVILVNDNNTVDVGPIYDLRLLLDLTRPD</sequence>
<dbReference type="AlphaFoldDB" id="A0A0F9JCQ3"/>
<dbReference type="EMBL" id="LAZR01010367">
    <property type="protein sequence ID" value="KKM67328.1"/>
    <property type="molecule type" value="Genomic_DNA"/>
</dbReference>
<dbReference type="InterPro" id="IPR036278">
    <property type="entry name" value="Sialidase_sf"/>
</dbReference>
<dbReference type="InterPro" id="IPR015943">
    <property type="entry name" value="WD40/YVTN_repeat-like_dom_sf"/>
</dbReference>
<evidence type="ECO:0000313" key="1">
    <source>
        <dbReference type="EMBL" id="KKM67328.1"/>
    </source>
</evidence>
<dbReference type="Gene3D" id="2.130.10.10">
    <property type="entry name" value="YVTN repeat-like/Quinoprotein amine dehydrogenase"/>
    <property type="match status" value="1"/>
</dbReference>
<proteinExistence type="predicted"/>
<feature type="non-terminal residue" evidence="1">
    <location>
        <position position="1"/>
    </location>
</feature>
<comment type="caution">
    <text evidence="1">The sequence shown here is derived from an EMBL/GenBank/DDBJ whole genome shotgun (WGS) entry which is preliminary data.</text>
</comment>
<dbReference type="SUPFAM" id="SSF50939">
    <property type="entry name" value="Sialidases"/>
    <property type="match status" value="1"/>
</dbReference>
<name>A0A0F9JCQ3_9ZZZZ</name>
<accession>A0A0F9JCQ3</accession>
<organism evidence="1">
    <name type="scientific">marine sediment metagenome</name>
    <dbReference type="NCBI Taxonomy" id="412755"/>
    <lineage>
        <taxon>unclassified sequences</taxon>
        <taxon>metagenomes</taxon>
        <taxon>ecological metagenomes</taxon>
    </lineage>
</organism>
<protein>
    <recommendedName>
        <fullName evidence="2">Photosynthesis system II assembly factor Ycf48/Hcf136-like domain-containing protein</fullName>
    </recommendedName>
</protein>
<reference evidence="1" key="1">
    <citation type="journal article" date="2015" name="Nature">
        <title>Complex archaea that bridge the gap between prokaryotes and eukaryotes.</title>
        <authorList>
            <person name="Spang A."/>
            <person name="Saw J.H."/>
            <person name="Jorgensen S.L."/>
            <person name="Zaremba-Niedzwiedzka K."/>
            <person name="Martijn J."/>
            <person name="Lind A.E."/>
            <person name="van Eijk R."/>
            <person name="Schleper C."/>
            <person name="Guy L."/>
            <person name="Ettema T.J."/>
        </authorList>
    </citation>
    <scope>NUCLEOTIDE SEQUENCE</scope>
</reference>
<evidence type="ECO:0008006" key="2">
    <source>
        <dbReference type="Google" id="ProtNLM"/>
    </source>
</evidence>